<feature type="compositionally biased region" description="Basic residues" evidence="1">
    <location>
        <begin position="272"/>
        <end position="282"/>
    </location>
</feature>
<dbReference type="InterPro" id="IPR025187">
    <property type="entry name" value="DUF4112"/>
</dbReference>
<dbReference type="AlphaFoldDB" id="A0A2T4GQF6"/>
<dbReference type="EMBL" id="CP064748">
    <property type="protein sequence ID" value="QPC61400.1"/>
    <property type="molecule type" value="Genomic_DNA"/>
</dbReference>
<evidence type="ECO:0000256" key="1">
    <source>
        <dbReference type="SAM" id="MobiDB-lite"/>
    </source>
</evidence>
<dbReference type="PANTHER" id="PTHR35519">
    <property type="entry name" value="MEMBRANE PROTEINS"/>
    <property type="match status" value="1"/>
</dbReference>
<evidence type="ECO:0008006" key="6">
    <source>
        <dbReference type="Google" id="ProtNLM"/>
    </source>
</evidence>
<feature type="transmembrane region" description="Helical" evidence="2">
    <location>
        <begin position="129"/>
        <end position="149"/>
    </location>
</feature>
<dbReference type="OMA" id="CNFCGIR"/>
<feature type="transmembrane region" description="Helical" evidence="2">
    <location>
        <begin position="76"/>
        <end position="98"/>
    </location>
</feature>
<keyword evidence="2" id="KW-0472">Membrane</keyword>
<evidence type="ECO:0000313" key="3">
    <source>
        <dbReference type="EMBL" id="PTD05796.1"/>
    </source>
</evidence>
<accession>A0A2T4GQF6</accession>
<feature type="compositionally biased region" description="Basic and acidic residues" evidence="1">
    <location>
        <begin position="257"/>
        <end position="271"/>
    </location>
</feature>
<reference evidence="3 5" key="1">
    <citation type="submission" date="2018-02" db="EMBL/GenBank/DDBJ databases">
        <title>Fusarium culmorum secondary metabolites in fungal-bacterial-plant interactions.</title>
        <authorList>
            <person name="Schmidt R."/>
        </authorList>
    </citation>
    <scope>NUCLEOTIDE SEQUENCE [LARGE SCALE GENOMIC DNA]</scope>
    <source>
        <strain evidence="3 5">PV</strain>
    </source>
</reference>
<feature type="region of interest" description="Disordered" evidence="1">
    <location>
        <begin position="174"/>
        <end position="282"/>
    </location>
</feature>
<proteinExistence type="predicted"/>
<reference evidence="4" key="2">
    <citation type="submission" date="2020-11" db="EMBL/GenBank/DDBJ databases">
        <title>The chromosome-scale genome resource for two endophytic Fusarium species: F. culmorum and F. pseudograminearum.</title>
        <authorList>
            <person name="Yuan Z."/>
        </authorList>
    </citation>
    <scope>NUCLEOTIDE SEQUENCE</scope>
    <source>
        <strain evidence="4">Class2-1B</strain>
    </source>
</reference>
<keyword evidence="2" id="KW-0812">Transmembrane</keyword>
<dbReference type="Pfam" id="PF13430">
    <property type="entry name" value="DUF4112"/>
    <property type="match status" value="1"/>
</dbReference>
<feature type="compositionally biased region" description="Basic residues" evidence="1">
    <location>
        <begin position="220"/>
        <end position="230"/>
    </location>
</feature>
<evidence type="ECO:0000313" key="4">
    <source>
        <dbReference type="EMBL" id="QPC61400.1"/>
    </source>
</evidence>
<organism evidence="3 5">
    <name type="scientific">Fusarium culmorum</name>
    <dbReference type="NCBI Taxonomy" id="5516"/>
    <lineage>
        <taxon>Eukaryota</taxon>
        <taxon>Fungi</taxon>
        <taxon>Dikarya</taxon>
        <taxon>Ascomycota</taxon>
        <taxon>Pezizomycotina</taxon>
        <taxon>Sordariomycetes</taxon>
        <taxon>Hypocreomycetidae</taxon>
        <taxon>Hypocreales</taxon>
        <taxon>Nectriaceae</taxon>
        <taxon>Fusarium</taxon>
    </lineage>
</organism>
<gene>
    <name evidence="3" type="ORF">FCULG_00000781</name>
    <name evidence="4" type="ORF">HYE67_003631</name>
</gene>
<dbReference type="Proteomes" id="UP000663297">
    <property type="component" value="Chromosome 2"/>
</dbReference>
<dbReference type="OrthoDB" id="2103474at2759"/>
<evidence type="ECO:0000313" key="5">
    <source>
        <dbReference type="Proteomes" id="UP000241587"/>
    </source>
</evidence>
<protein>
    <recommendedName>
        <fullName evidence="6">PH domain-containing protein</fullName>
    </recommendedName>
</protein>
<dbReference type="Proteomes" id="UP000241587">
    <property type="component" value="Unassembled WGS sequence"/>
</dbReference>
<keyword evidence="2" id="KW-1133">Transmembrane helix</keyword>
<feature type="compositionally biased region" description="Basic and acidic residues" evidence="1">
    <location>
        <begin position="231"/>
        <end position="249"/>
    </location>
</feature>
<sequence length="282" mass="31748">MTSIITKLITKKILGETVSNKFGTEDPYFEHVPATRLDGKPNGKVKKRKKALPPGITDNDAKVLTKVKRRAYRLDLCLFSCFGVRFGWGSVIGLVPAIGDVLDMLLALIVMRTCMKVDGGLPTSVKGKMMFNILVDFVIGLVPFAGDLVDAAYKCNTRNAALLEAHLREEGRKNLKKSGLPVPAIDPSDADEFDRLQTQDPPEYISNPPSRNASMSERRQRSRSRSRSRDRRRDDRPVEPVPARVRESRGFFGRSRARPDDIETGEADRGSRRQRSPRRERR</sequence>
<name>A0A2T4GQF6_FUSCU</name>
<evidence type="ECO:0000256" key="2">
    <source>
        <dbReference type="SAM" id="Phobius"/>
    </source>
</evidence>
<keyword evidence="5" id="KW-1185">Reference proteome</keyword>
<dbReference type="PANTHER" id="PTHR35519:SF2">
    <property type="entry name" value="PH DOMAIN PROTEIN"/>
    <property type="match status" value="1"/>
</dbReference>
<dbReference type="EMBL" id="PVEM01000012">
    <property type="protein sequence ID" value="PTD05796.1"/>
    <property type="molecule type" value="Genomic_DNA"/>
</dbReference>